<feature type="transmembrane region" description="Helical" evidence="1">
    <location>
        <begin position="35"/>
        <end position="52"/>
    </location>
</feature>
<protein>
    <submittedName>
        <fullName evidence="2">Uncharacterized protein</fullName>
    </submittedName>
</protein>
<dbReference type="Proteomes" id="UP000034854">
    <property type="component" value="Unassembled WGS sequence"/>
</dbReference>
<name>A0A0G0WPM0_9BACT</name>
<gene>
    <name evidence="2" type="ORF">UU34_C0015G0020</name>
</gene>
<evidence type="ECO:0000313" key="3">
    <source>
        <dbReference type="Proteomes" id="UP000034854"/>
    </source>
</evidence>
<feature type="non-terminal residue" evidence="2">
    <location>
        <position position="54"/>
    </location>
</feature>
<dbReference type="EMBL" id="LCAG01000015">
    <property type="protein sequence ID" value="KKR86425.1"/>
    <property type="molecule type" value="Genomic_DNA"/>
</dbReference>
<keyword evidence="1" id="KW-0812">Transmembrane</keyword>
<keyword evidence="1" id="KW-0472">Membrane</keyword>
<proteinExistence type="predicted"/>
<dbReference type="AlphaFoldDB" id="A0A0G0WPM0"/>
<evidence type="ECO:0000313" key="2">
    <source>
        <dbReference type="EMBL" id="KKR86425.1"/>
    </source>
</evidence>
<comment type="caution">
    <text evidence="2">The sequence shown here is derived from an EMBL/GenBank/DDBJ whole genome shotgun (WGS) entry which is preliminary data.</text>
</comment>
<organism evidence="2 3">
    <name type="scientific">Candidatus Curtissbacteria bacterium GW2011_GWA1_41_11</name>
    <dbReference type="NCBI Taxonomy" id="1618409"/>
    <lineage>
        <taxon>Bacteria</taxon>
        <taxon>Candidatus Curtissiibacteriota</taxon>
    </lineage>
</organism>
<evidence type="ECO:0000256" key="1">
    <source>
        <dbReference type="SAM" id="Phobius"/>
    </source>
</evidence>
<keyword evidence="1" id="KW-1133">Transmembrane helix</keyword>
<sequence length="54" mass="5709">MNMERVYALGLPGNGSISGPDKLQLNSIGDIISEAIPYVFLFAGIALLLMLISA</sequence>
<accession>A0A0G0WPM0</accession>
<reference evidence="2 3" key="1">
    <citation type="journal article" date="2015" name="Nature">
        <title>rRNA introns, odd ribosomes, and small enigmatic genomes across a large radiation of phyla.</title>
        <authorList>
            <person name="Brown C.T."/>
            <person name="Hug L.A."/>
            <person name="Thomas B.C."/>
            <person name="Sharon I."/>
            <person name="Castelle C.J."/>
            <person name="Singh A."/>
            <person name="Wilkins M.J."/>
            <person name="Williams K.H."/>
            <person name="Banfield J.F."/>
        </authorList>
    </citation>
    <scope>NUCLEOTIDE SEQUENCE [LARGE SCALE GENOMIC DNA]</scope>
</reference>